<dbReference type="Proteomes" id="UP000193484">
    <property type="component" value="Unassembled WGS sequence"/>
</dbReference>
<keyword evidence="4" id="KW-1185">Reference proteome</keyword>
<dbReference type="InterPro" id="IPR029057">
    <property type="entry name" value="PRTase-like"/>
</dbReference>
<dbReference type="InterPro" id="IPR000836">
    <property type="entry name" value="PRTase_dom"/>
</dbReference>
<organism evidence="3 4">
    <name type="scientific">Mycolicibacterium fallax</name>
    <name type="common">Mycobacterium fallax</name>
    <dbReference type="NCBI Taxonomy" id="1793"/>
    <lineage>
        <taxon>Bacteria</taxon>
        <taxon>Bacillati</taxon>
        <taxon>Actinomycetota</taxon>
        <taxon>Actinomycetes</taxon>
        <taxon>Mycobacteriales</taxon>
        <taxon>Mycobacteriaceae</taxon>
        <taxon>Mycolicibacterium</taxon>
    </lineage>
</organism>
<evidence type="ECO:0000313" key="3">
    <source>
        <dbReference type="EMBL" id="ORV05100.1"/>
    </source>
</evidence>
<dbReference type="AlphaFoldDB" id="A0A1X1RG70"/>
<protein>
    <recommendedName>
        <fullName evidence="2">Phosphoribosyltransferase domain-containing protein</fullName>
    </recommendedName>
</protein>
<accession>A0A1X1RG70</accession>
<feature type="domain" description="Phosphoribosyltransferase" evidence="2">
    <location>
        <begin position="37"/>
        <end position="198"/>
    </location>
</feature>
<evidence type="ECO:0000256" key="1">
    <source>
        <dbReference type="SAM" id="MobiDB-lite"/>
    </source>
</evidence>
<evidence type="ECO:0000313" key="4">
    <source>
        <dbReference type="Proteomes" id="UP000193484"/>
    </source>
</evidence>
<dbReference type="Gene3D" id="3.30.1310.20">
    <property type="entry name" value="PRTase-like"/>
    <property type="match status" value="1"/>
</dbReference>
<name>A0A1X1RG70_MYCFA</name>
<gene>
    <name evidence="3" type="ORF">AWC04_07420</name>
</gene>
<evidence type="ECO:0000259" key="2">
    <source>
        <dbReference type="Pfam" id="PF00156"/>
    </source>
</evidence>
<dbReference type="STRING" id="1793.AWC04_07420"/>
<feature type="region of interest" description="Disordered" evidence="1">
    <location>
        <begin position="1"/>
        <end position="22"/>
    </location>
</feature>
<comment type="caution">
    <text evidence="3">The sequence shown here is derived from an EMBL/GenBank/DDBJ whole genome shotgun (WGS) entry which is preliminary data.</text>
</comment>
<dbReference type="SUPFAM" id="SSF53271">
    <property type="entry name" value="PRTase-like"/>
    <property type="match status" value="1"/>
</dbReference>
<dbReference type="EMBL" id="LQOJ01000027">
    <property type="protein sequence ID" value="ORV05100.1"/>
    <property type="molecule type" value="Genomic_DNA"/>
</dbReference>
<dbReference type="CDD" id="cd06223">
    <property type="entry name" value="PRTases_typeI"/>
    <property type="match status" value="1"/>
</dbReference>
<sequence length="238" mass="24985">MSAGREDDGGTVMTSTRRTDRHRPRVFRDRRDAGRVLAGLLTEYRGRDDVVVLGLARGGVPVAAEVAARLGAPLDAVIVRKLGAPGHQEFAVGALAAGGRLVLNDDVLADLRIPAAQLRAITDRETRELTRRENAYRGGRPALPVAGKVVILVDDGVATGASMAVAAQLPRAAGAARLVIAVPTGPASMHRRFRGIADDIVCASSPEPFLAVGQSYSDFTQVGDGEVRRLLGTAIDPA</sequence>
<reference evidence="3 4" key="1">
    <citation type="submission" date="2016-01" db="EMBL/GenBank/DDBJ databases">
        <title>The new phylogeny of the genus Mycobacterium.</title>
        <authorList>
            <person name="Tarcisio F."/>
            <person name="Conor M."/>
            <person name="Antonella G."/>
            <person name="Elisabetta G."/>
            <person name="Giulia F.S."/>
            <person name="Sara T."/>
            <person name="Anna F."/>
            <person name="Clotilde B."/>
            <person name="Roberto B."/>
            <person name="Veronica D.S."/>
            <person name="Fabio R."/>
            <person name="Monica P."/>
            <person name="Olivier J."/>
            <person name="Enrico T."/>
            <person name="Nicola S."/>
        </authorList>
    </citation>
    <scope>NUCLEOTIDE SEQUENCE [LARGE SCALE GENOMIC DNA]</scope>
    <source>
        <strain evidence="3 4">DSM 44179</strain>
    </source>
</reference>
<dbReference type="Pfam" id="PF00156">
    <property type="entry name" value="Pribosyltran"/>
    <property type="match status" value="1"/>
</dbReference>
<proteinExistence type="predicted"/>
<dbReference type="Gene3D" id="3.40.50.2020">
    <property type="match status" value="1"/>
</dbReference>